<evidence type="ECO:0000313" key="8">
    <source>
        <dbReference type="Proteomes" id="UP001479436"/>
    </source>
</evidence>
<dbReference type="Gene3D" id="2.160.10.10">
    <property type="entry name" value="Hexapeptide repeat proteins"/>
    <property type="match status" value="1"/>
</dbReference>
<evidence type="ECO:0000256" key="5">
    <source>
        <dbReference type="RuleBase" id="RU367021"/>
    </source>
</evidence>
<sequence length="86" mass="9976">MTNKTEKEKALAGEFYIASDPELVEDRLKARKFARKFNTSEPENIEERQQLLKENLGTFSEGAYIEPPFNVDYVREFSLLILDSLC</sequence>
<organism evidence="7 8">
    <name type="scientific">Basidiobolus ranarum</name>
    <dbReference type="NCBI Taxonomy" id="34480"/>
    <lineage>
        <taxon>Eukaryota</taxon>
        <taxon>Fungi</taxon>
        <taxon>Fungi incertae sedis</taxon>
        <taxon>Zoopagomycota</taxon>
        <taxon>Entomophthoromycotina</taxon>
        <taxon>Basidiobolomycetes</taxon>
        <taxon>Basidiobolales</taxon>
        <taxon>Basidiobolaceae</taxon>
        <taxon>Basidiobolus</taxon>
    </lineage>
</organism>
<protein>
    <recommendedName>
        <fullName evidence="5">Acetyltransferase</fullName>
        <ecNumber evidence="5">2.3.1.-</ecNumber>
    </recommendedName>
</protein>
<evidence type="ECO:0000256" key="3">
    <source>
        <dbReference type="ARBA" id="ARBA00022737"/>
    </source>
</evidence>
<evidence type="ECO:0000256" key="4">
    <source>
        <dbReference type="ARBA" id="ARBA00023315"/>
    </source>
</evidence>
<evidence type="ECO:0000313" key="7">
    <source>
        <dbReference type="EMBL" id="KAK9761062.1"/>
    </source>
</evidence>
<comment type="similarity">
    <text evidence="1 5">Belongs to the transferase hexapeptide repeat family.</text>
</comment>
<evidence type="ECO:0000256" key="2">
    <source>
        <dbReference type="ARBA" id="ARBA00022679"/>
    </source>
</evidence>
<dbReference type="InterPro" id="IPR024688">
    <property type="entry name" value="Mac_dom"/>
</dbReference>
<keyword evidence="3" id="KW-0677">Repeat</keyword>
<gene>
    <name evidence="7" type="ORF">K7432_014340</name>
</gene>
<name>A0ABR2WHR2_9FUNG</name>
<proteinExistence type="inferred from homology"/>
<dbReference type="PANTHER" id="PTHR43017:SF1">
    <property type="entry name" value="ACETYLTRANSFERASE YJL218W-RELATED"/>
    <property type="match status" value="1"/>
</dbReference>
<dbReference type="EC" id="2.3.1.-" evidence="5"/>
<evidence type="ECO:0000259" key="6">
    <source>
        <dbReference type="SMART" id="SM01266"/>
    </source>
</evidence>
<dbReference type="PANTHER" id="PTHR43017">
    <property type="entry name" value="GALACTOSIDE O-ACETYLTRANSFERASE"/>
    <property type="match status" value="1"/>
</dbReference>
<evidence type="ECO:0000256" key="1">
    <source>
        <dbReference type="ARBA" id="ARBA00007274"/>
    </source>
</evidence>
<reference evidence="7 8" key="1">
    <citation type="submission" date="2023-04" db="EMBL/GenBank/DDBJ databases">
        <title>Genome of Basidiobolus ranarum AG-B5.</title>
        <authorList>
            <person name="Stajich J.E."/>
            <person name="Carter-House D."/>
            <person name="Gryganskyi A."/>
        </authorList>
    </citation>
    <scope>NUCLEOTIDE SEQUENCE [LARGE SCALE GENOMIC DNA]</scope>
    <source>
        <strain evidence="7 8">AG-B5</strain>
    </source>
</reference>
<feature type="domain" description="Maltose/galactoside acetyltransferase" evidence="6">
    <location>
        <begin position="7"/>
        <end position="61"/>
    </location>
</feature>
<accession>A0ABR2WHR2</accession>
<dbReference type="SMART" id="SM01266">
    <property type="entry name" value="Mac"/>
    <property type="match status" value="1"/>
</dbReference>
<dbReference type="Pfam" id="PF12464">
    <property type="entry name" value="Mac"/>
    <property type="match status" value="1"/>
</dbReference>
<comment type="caution">
    <text evidence="7">The sequence shown here is derived from an EMBL/GenBank/DDBJ whole genome shotgun (WGS) entry which is preliminary data.</text>
</comment>
<keyword evidence="2 5" id="KW-0808">Transferase</keyword>
<dbReference type="Proteomes" id="UP001479436">
    <property type="component" value="Unassembled WGS sequence"/>
</dbReference>
<keyword evidence="4 5" id="KW-0012">Acyltransferase</keyword>
<keyword evidence="8" id="KW-1185">Reference proteome</keyword>
<dbReference type="EMBL" id="JASJQH010001596">
    <property type="protein sequence ID" value="KAK9761062.1"/>
    <property type="molecule type" value="Genomic_DNA"/>
</dbReference>
<dbReference type="InterPro" id="IPR039369">
    <property type="entry name" value="LacA-like"/>
</dbReference>